<dbReference type="Proteomes" id="UP001189624">
    <property type="component" value="Chromosome 3"/>
</dbReference>
<proteinExistence type="predicted"/>
<gene>
    <name evidence="1" type="ORF">AYBTSS11_LOCUS11652</name>
</gene>
<accession>A0AA86SD13</accession>
<dbReference type="EMBL" id="OY731400">
    <property type="protein sequence ID" value="CAJ1943968.1"/>
    <property type="molecule type" value="Genomic_DNA"/>
</dbReference>
<evidence type="ECO:0000313" key="1">
    <source>
        <dbReference type="EMBL" id="CAJ1943968.1"/>
    </source>
</evidence>
<protein>
    <submittedName>
        <fullName evidence="1">Uncharacterized protein</fullName>
    </submittedName>
</protein>
<reference evidence="1" key="1">
    <citation type="submission" date="2023-10" db="EMBL/GenBank/DDBJ databases">
        <authorList>
            <person name="Domelevo Entfellner J.-B."/>
        </authorList>
    </citation>
    <scope>NUCLEOTIDE SEQUENCE</scope>
</reference>
<sequence length="157" mass="17637">MVAVDPSICDEFGWMDGWEETQSTVQYAIVSKGGSVCNTNFGDDIFFMAVNDACFFIVCPARVVPPEILGRTALSSSLPTRMVLFEVFWFVLLMHTRLLSRNRQLPLRLAKALIHLTTAFLPTAHSQMWANTKYMLNNSLITPCGPREALYSLTRAL</sequence>
<dbReference type="Gramene" id="rna-AYBTSS11_LOCUS11652">
    <property type="protein sequence ID" value="CAJ1943968.1"/>
    <property type="gene ID" value="gene-AYBTSS11_LOCUS11652"/>
</dbReference>
<organism evidence="1 2">
    <name type="scientific">Sphenostylis stenocarpa</name>
    <dbReference type="NCBI Taxonomy" id="92480"/>
    <lineage>
        <taxon>Eukaryota</taxon>
        <taxon>Viridiplantae</taxon>
        <taxon>Streptophyta</taxon>
        <taxon>Embryophyta</taxon>
        <taxon>Tracheophyta</taxon>
        <taxon>Spermatophyta</taxon>
        <taxon>Magnoliopsida</taxon>
        <taxon>eudicotyledons</taxon>
        <taxon>Gunneridae</taxon>
        <taxon>Pentapetalae</taxon>
        <taxon>rosids</taxon>
        <taxon>fabids</taxon>
        <taxon>Fabales</taxon>
        <taxon>Fabaceae</taxon>
        <taxon>Papilionoideae</taxon>
        <taxon>50 kb inversion clade</taxon>
        <taxon>NPAAA clade</taxon>
        <taxon>indigoferoid/millettioid clade</taxon>
        <taxon>Phaseoleae</taxon>
        <taxon>Sphenostylis</taxon>
    </lineage>
</organism>
<dbReference type="AlphaFoldDB" id="A0AA86SD13"/>
<keyword evidence="2" id="KW-1185">Reference proteome</keyword>
<name>A0AA86SD13_9FABA</name>
<feature type="non-terminal residue" evidence="1">
    <location>
        <position position="157"/>
    </location>
</feature>
<evidence type="ECO:0000313" key="2">
    <source>
        <dbReference type="Proteomes" id="UP001189624"/>
    </source>
</evidence>